<feature type="transmembrane region" description="Helical" evidence="1">
    <location>
        <begin position="12"/>
        <end position="32"/>
    </location>
</feature>
<dbReference type="RefSeq" id="WP_145397784.1">
    <property type="nucleotide sequence ID" value="NZ_VLKU01000005.1"/>
</dbReference>
<feature type="transmembrane region" description="Helical" evidence="1">
    <location>
        <begin position="38"/>
        <end position="60"/>
    </location>
</feature>
<keyword evidence="1" id="KW-1133">Transmembrane helix</keyword>
<feature type="transmembrane region" description="Helical" evidence="1">
    <location>
        <begin position="127"/>
        <end position="148"/>
    </location>
</feature>
<feature type="transmembrane region" description="Helical" evidence="1">
    <location>
        <begin position="95"/>
        <end position="115"/>
    </location>
</feature>
<proteinExistence type="predicted"/>
<reference evidence="2 3" key="1">
    <citation type="journal article" date="2015" name="Stand. Genomic Sci.">
        <title>Genomic Encyclopedia of Bacterial and Archaeal Type Strains, Phase III: the genomes of soil and plant-associated and newly described type strains.</title>
        <authorList>
            <person name="Whitman W.B."/>
            <person name="Woyke T."/>
            <person name="Klenk H.P."/>
            <person name="Zhou Y."/>
            <person name="Lilburn T.G."/>
            <person name="Beck B.J."/>
            <person name="De Vos P."/>
            <person name="Vandamme P."/>
            <person name="Eisen J.A."/>
            <person name="Garrity G."/>
            <person name="Hugenholtz P."/>
            <person name="Kyrpides N.C."/>
        </authorList>
    </citation>
    <scope>NUCLEOTIDE SEQUENCE [LARGE SCALE GENOMIC DNA]</scope>
    <source>
        <strain evidence="2 3">CGMCC 1.5364</strain>
    </source>
</reference>
<dbReference type="PANTHER" id="PTHR34989">
    <property type="entry name" value="PROTEIN HDED"/>
    <property type="match status" value="1"/>
</dbReference>
<dbReference type="GO" id="GO:0005886">
    <property type="term" value="C:plasma membrane"/>
    <property type="evidence" value="ECO:0007669"/>
    <property type="project" value="TreeGrafter"/>
</dbReference>
<evidence type="ECO:0000313" key="3">
    <source>
        <dbReference type="Proteomes" id="UP000316225"/>
    </source>
</evidence>
<dbReference type="EMBL" id="VLKU01000005">
    <property type="protein sequence ID" value="TWI34452.1"/>
    <property type="molecule type" value="Genomic_DNA"/>
</dbReference>
<evidence type="ECO:0000256" key="1">
    <source>
        <dbReference type="SAM" id="Phobius"/>
    </source>
</evidence>
<dbReference type="OrthoDB" id="193343at2"/>
<accession>A0A562NQI2</accession>
<dbReference type="AlphaFoldDB" id="A0A562NQI2"/>
<evidence type="ECO:0000313" key="2">
    <source>
        <dbReference type="EMBL" id="TWI34452.1"/>
    </source>
</evidence>
<dbReference type="InterPro" id="IPR005325">
    <property type="entry name" value="DUF308_memb"/>
</dbReference>
<protein>
    <submittedName>
        <fullName evidence="2">Uncharacterized membrane protein HdeD (DUF308 family)</fullName>
    </submittedName>
</protein>
<dbReference type="Proteomes" id="UP000316225">
    <property type="component" value="Unassembled WGS sequence"/>
</dbReference>
<keyword evidence="1" id="KW-0812">Transmembrane</keyword>
<sequence length="187" mass="20787">MENLVRVMAENWWVPLLRGIAAILFGLLALIWPGLTVYVLLVAFGVYAIIDGVMAIVIAFRRRSSDDNWWAWLIEGLLSIVIGVMALFWPEATALALIIWMAAWAIVAGVFRIVAAIRLRREIEGEWMLVLSGLLSILWGGLMLYLPAAGLLSIAWLIGVFAIAIGLTMVSLAFRLRGIKNRREARA</sequence>
<keyword evidence="3" id="KW-1185">Reference proteome</keyword>
<organism evidence="2 3">
    <name type="scientific">Paracoccus sulfuroxidans</name>
    <dbReference type="NCBI Taxonomy" id="384678"/>
    <lineage>
        <taxon>Bacteria</taxon>
        <taxon>Pseudomonadati</taxon>
        <taxon>Pseudomonadota</taxon>
        <taxon>Alphaproteobacteria</taxon>
        <taxon>Rhodobacterales</taxon>
        <taxon>Paracoccaceae</taxon>
        <taxon>Paracoccus</taxon>
    </lineage>
</organism>
<feature type="transmembrane region" description="Helical" evidence="1">
    <location>
        <begin position="154"/>
        <end position="176"/>
    </location>
</feature>
<name>A0A562NQI2_9RHOB</name>
<comment type="caution">
    <text evidence="2">The sequence shown here is derived from an EMBL/GenBank/DDBJ whole genome shotgun (WGS) entry which is preliminary data.</text>
</comment>
<dbReference type="InterPro" id="IPR052712">
    <property type="entry name" value="Acid_resist_chaperone_HdeD"/>
</dbReference>
<dbReference type="Pfam" id="PF03729">
    <property type="entry name" value="DUF308"/>
    <property type="match status" value="1"/>
</dbReference>
<gene>
    <name evidence="2" type="ORF">IQ24_01970</name>
</gene>
<feature type="transmembrane region" description="Helical" evidence="1">
    <location>
        <begin position="69"/>
        <end position="89"/>
    </location>
</feature>
<dbReference type="PANTHER" id="PTHR34989:SF1">
    <property type="entry name" value="PROTEIN HDED"/>
    <property type="match status" value="1"/>
</dbReference>
<keyword evidence="1" id="KW-0472">Membrane</keyword>